<dbReference type="GO" id="GO:0005634">
    <property type="term" value="C:nucleus"/>
    <property type="evidence" value="ECO:0007669"/>
    <property type="project" value="TreeGrafter"/>
</dbReference>
<feature type="region of interest" description="Disordered" evidence="1">
    <location>
        <begin position="235"/>
        <end position="289"/>
    </location>
</feature>
<dbReference type="Proteomes" id="UP000094385">
    <property type="component" value="Unassembled WGS sequence"/>
</dbReference>
<proteinExistence type="predicted"/>
<dbReference type="AlphaFoldDB" id="A0A1E3QAI3"/>
<dbReference type="PANTHER" id="PTHR23389:SF21">
    <property type="entry name" value="ATPASE FAMILY AAA DOMAIN-CONTAINING PROTEIN 5"/>
    <property type="match status" value="1"/>
</dbReference>
<keyword evidence="3" id="KW-1185">Reference proteome</keyword>
<sequence length="643" mass="73155">MTVSSTDNRIPSNTIQPDWPSRTNRHVIYRDPAVKGLSQSRKDTQYSHSRLRKLKTAAVHIPKSEDVVEKRLSGLKLNDKSAGIDNLLPFPIRHVLKSGDLQILALQHVDLSRHPYLEYLYSECLPHQCAFDRADFEDQMWSAKYAPQRSIDVAVLDDTALLVRKWLSARMDGVVDRSKVLRIGWMKSMQRRQKQDDLDGFICFDEEEGAKFEVDPLSSSEDDYEVSADLSISMHITNNDDRDSSTEDDQDRVEGYKRRKARRSKRQQKSTRQNRVCRLRPKSERPSRHSNVLILSGPASSFKTASVYAAAAELGYFVFEIHAGQKRSGKDILDQVGEMSQSHIVHHKSNLPGDQDTPVFKQKSFVLVEDVDTIYEDDKAFWSSLTKFIETSKRPVILTCTDKSLIPVDLLEANPGSLIEFAPSNLDIESDMLWMISLCEGHLLPKPDVRELLQCVKGDLRAALAQLQFWCQMAVGDERKGLSWVLIRSRDTKHEDLRSTRVISENTFTRGLLRHSFDSKSLTTIEDFNNDGVAMLDVPMASRITNIKHLETVYDLLSSADLWRSGMHTGFEVPLIPDSDEQFADPWQPRDMTLGCPMVASELQRVVEPYDYELSMSDTAETIAQSFLDSQGLRISNLDGYVH</sequence>
<gene>
    <name evidence="2" type="ORF">LIPSTDRAFT_115828</name>
</gene>
<name>A0A1E3QAI3_LIPST</name>
<organism evidence="2 3">
    <name type="scientific">Lipomyces starkeyi NRRL Y-11557</name>
    <dbReference type="NCBI Taxonomy" id="675824"/>
    <lineage>
        <taxon>Eukaryota</taxon>
        <taxon>Fungi</taxon>
        <taxon>Dikarya</taxon>
        <taxon>Ascomycota</taxon>
        <taxon>Saccharomycotina</taxon>
        <taxon>Lipomycetes</taxon>
        <taxon>Lipomycetales</taxon>
        <taxon>Lipomycetaceae</taxon>
        <taxon>Lipomyces</taxon>
    </lineage>
</organism>
<dbReference type="InterPro" id="IPR027417">
    <property type="entry name" value="P-loop_NTPase"/>
</dbReference>
<dbReference type="PANTHER" id="PTHR23389">
    <property type="entry name" value="CHROMOSOME TRANSMISSION FIDELITY FACTOR 18"/>
    <property type="match status" value="1"/>
</dbReference>
<dbReference type="GO" id="GO:0003677">
    <property type="term" value="F:DNA binding"/>
    <property type="evidence" value="ECO:0007669"/>
    <property type="project" value="TreeGrafter"/>
</dbReference>
<dbReference type="SUPFAM" id="SSF52540">
    <property type="entry name" value="P-loop containing nucleoside triphosphate hydrolases"/>
    <property type="match status" value="1"/>
</dbReference>
<feature type="compositionally biased region" description="Polar residues" evidence="1">
    <location>
        <begin position="1"/>
        <end position="16"/>
    </location>
</feature>
<protein>
    <recommendedName>
        <fullName evidence="4">ATPase AAA-type core domain-containing protein</fullName>
    </recommendedName>
</protein>
<evidence type="ECO:0000313" key="3">
    <source>
        <dbReference type="Proteomes" id="UP000094385"/>
    </source>
</evidence>
<reference evidence="2 3" key="1">
    <citation type="journal article" date="2016" name="Proc. Natl. Acad. Sci. U.S.A.">
        <title>Comparative genomics of biotechnologically important yeasts.</title>
        <authorList>
            <person name="Riley R."/>
            <person name="Haridas S."/>
            <person name="Wolfe K.H."/>
            <person name="Lopes M.R."/>
            <person name="Hittinger C.T."/>
            <person name="Goeker M."/>
            <person name="Salamov A.A."/>
            <person name="Wisecaver J.H."/>
            <person name="Long T.M."/>
            <person name="Calvey C.H."/>
            <person name="Aerts A.L."/>
            <person name="Barry K.W."/>
            <person name="Choi C."/>
            <person name="Clum A."/>
            <person name="Coughlan A.Y."/>
            <person name="Deshpande S."/>
            <person name="Douglass A.P."/>
            <person name="Hanson S.J."/>
            <person name="Klenk H.-P."/>
            <person name="LaButti K.M."/>
            <person name="Lapidus A."/>
            <person name="Lindquist E.A."/>
            <person name="Lipzen A.M."/>
            <person name="Meier-Kolthoff J.P."/>
            <person name="Ohm R.A."/>
            <person name="Otillar R.P."/>
            <person name="Pangilinan J.L."/>
            <person name="Peng Y."/>
            <person name="Rokas A."/>
            <person name="Rosa C.A."/>
            <person name="Scheuner C."/>
            <person name="Sibirny A.A."/>
            <person name="Slot J.C."/>
            <person name="Stielow J.B."/>
            <person name="Sun H."/>
            <person name="Kurtzman C.P."/>
            <person name="Blackwell M."/>
            <person name="Grigoriev I.V."/>
            <person name="Jeffries T.W."/>
        </authorList>
    </citation>
    <scope>NUCLEOTIDE SEQUENCE [LARGE SCALE GENOMIC DNA]</scope>
    <source>
        <strain evidence="2 3">NRRL Y-11557</strain>
    </source>
</reference>
<dbReference type="EMBL" id="KV454291">
    <property type="protein sequence ID" value="ODQ74705.1"/>
    <property type="molecule type" value="Genomic_DNA"/>
</dbReference>
<accession>A0A1E3QAI3</accession>
<evidence type="ECO:0000256" key="1">
    <source>
        <dbReference type="SAM" id="MobiDB-lite"/>
    </source>
</evidence>
<evidence type="ECO:0000313" key="2">
    <source>
        <dbReference type="EMBL" id="ODQ74705.1"/>
    </source>
</evidence>
<dbReference type="STRING" id="675824.A0A1E3QAI3"/>
<dbReference type="OrthoDB" id="10064318at2759"/>
<feature type="compositionally biased region" description="Basic residues" evidence="1">
    <location>
        <begin position="257"/>
        <end position="269"/>
    </location>
</feature>
<feature type="region of interest" description="Disordered" evidence="1">
    <location>
        <begin position="1"/>
        <end position="22"/>
    </location>
</feature>
<dbReference type="Gene3D" id="3.40.50.300">
    <property type="entry name" value="P-loop containing nucleotide triphosphate hydrolases"/>
    <property type="match status" value="1"/>
</dbReference>
<evidence type="ECO:0008006" key="4">
    <source>
        <dbReference type="Google" id="ProtNLM"/>
    </source>
</evidence>